<dbReference type="PANTHER" id="PTHR30572:SF4">
    <property type="entry name" value="ABC TRANSPORTER PERMEASE YTRF"/>
    <property type="match status" value="1"/>
</dbReference>
<evidence type="ECO:0000259" key="8">
    <source>
        <dbReference type="Pfam" id="PF02687"/>
    </source>
</evidence>
<dbReference type="EMBL" id="JBBMEZ010000009">
    <property type="protein sequence ID" value="MEQ2469607.1"/>
    <property type="molecule type" value="Genomic_DNA"/>
</dbReference>
<feature type="transmembrane region" description="Helical" evidence="7">
    <location>
        <begin position="21"/>
        <end position="41"/>
    </location>
</feature>
<dbReference type="InterPro" id="IPR003838">
    <property type="entry name" value="ABC3_permease_C"/>
</dbReference>
<evidence type="ECO:0000256" key="2">
    <source>
        <dbReference type="ARBA" id="ARBA00022475"/>
    </source>
</evidence>
<sequence>MELFKLSFLSKAYIKGNKNCKTIKIVTCILFVAITVISSFATVTVNAMKESKEDYKSRALFLSPWIKPLTDDIIKKMSSIEHIEYIDDCTALYGINSYDIADTDDNDFKSEFINHKFTSVDIAGLYEHEEKSVIAGESLDSAPIYSCIVPSIFYPFEDNDGNMHYNNLDYIDGTKLIGKTITVKGCEDKICVSYNIADENNQISGTEAYLSSPEFKLNIVGTYYCSRANSGSFRNIFVSRDTIFAITKDAFKKSKIDINDNDNDIAKWWNTPSLHSYMVVADDYDNISTVFKEVSGMGCDIANFPEWLMSDSTILLANLFGKIGMFFIVAIFVIAVIIMIQSAVTETKRRKEFIGLLKAMGYKNKQIFACLSLEQFYIILTSFVIGNVISTAIVATTNYIFMHGSYAQMVYVIDWNIFFVFMAIALVISILIPIICLVVMLRMLNKIQPREAMN</sequence>
<evidence type="ECO:0000313" key="9">
    <source>
        <dbReference type="EMBL" id="MEQ2469607.1"/>
    </source>
</evidence>
<protein>
    <submittedName>
        <fullName evidence="9">ABC transporter permease</fullName>
    </submittedName>
</protein>
<keyword evidence="3 7" id="KW-0812">Transmembrane</keyword>
<evidence type="ECO:0000256" key="5">
    <source>
        <dbReference type="ARBA" id="ARBA00023136"/>
    </source>
</evidence>
<reference evidence="9 10" key="1">
    <citation type="submission" date="2024-03" db="EMBL/GenBank/DDBJ databases">
        <title>Human intestinal bacterial collection.</title>
        <authorList>
            <person name="Pauvert C."/>
            <person name="Hitch T.C.A."/>
            <person name="Clavel T."/>
        </authorList>
    </citation>
    <scope>NUCLEOTIDE SEQUENCE [LARGE SCALE GENOMIC DNA]</scope>
    <source>
        <strain evidence="9 10">CLA-JM-H38</strain>
    </source>
</reference>
<accession>A0ABV1FBD1</accession>
<organism evidence="9 10">
    <name type="scientific">Ruminococcoides intestinale</name>
    <dbReference type="NCBI Taxonomy" id="3133162"/>
    <lineage>
        <taxon>Bacteria</taxon>
        <taxon>Bacillati</taxon>
        <taxon>Bacillota</taxon>
        <taxon>Clostridia</taxon>
        <taxon>Eubacteriales</taxon>
        <taxon>Oscillospiraceae</taxon>
        <taxon>Ruminococcoides</taxon>
    </lineage>
</organism>
<gene>
    <name evidence="9" type="ORF">WMO39_04560</name>
</gene>
<feature type="transmembrane region" description="Helical" evidence="7">
    <location>
        <begin position="376"/>
        <end position="395"/>
    </location>
</feature>
<comment type="similarity">
    <text evidence="6">Belongs to the ABC-4 integral membrane protein family.</text>
</comment>
<dbReference type="Proteomes" id="UP001490816">
    <property type="component" value="Unassembled WGS sequence"/>
</dbReference>
<feature type="domain" description="ABC3 transporter permease C-terminal" evidence="8">
    <location>
        <begin position="325"/>
        <end position="449"/>
    </location>
</feature>
<feature type="transmembrane region" description="Helical" evidence="7">
    <location>
        <begin position="415"/>
        <end position="441"/>
    </location>
</feature>
<dbReference type="InterPro" id="IPR050250">
    <property type="entry name" value="Macrolide_Exporter_MacB"/>
</dbReference>
<evidence type="ECO:0000256" key="3">
    <source>
        <dbReference type="ARBA" id="ARBA00022692"/>
    </source>
</evidence>
<feature type="transmembrane region" description="Helical" evidence="7">
    <location>
        <begin position="319"/>
        <end position="340"/>
    </location>
</feature>
<evidence type="ECO:0000256" key="4">
    <source>
        <dbReference type="ARBA" id="ARBA00022989"/>
    </source>
</evidence>
<comment type="subcellular location">
    <subcellularLocation>
        <location evidence="1">Cell membrane</location>
        <topology evidence="1">Multi-pass membrane protein</topology>
    </subcellularLocation>
</comment>
<dbReference type="RefSeq" id="WP_367285984.1">
    <property type="nucleotide sequence ID" value="NZ_JBBMEZ010000009.1"/>
</dbReference>
<evidence type="ECO:0000313" key="10">
    <source>
        <dbReference type="Proteomes" id="UP001490816"/>
    </source>
</evidence>
<dbReference type="PANTHER" id="PTHR30572">
    <property type="entry name" value="MEMBRANE COMPONENT OF TRANSPORTER-RELATED"/>
    <property type="match status" value="1"/>
</dbReference>
<keyword evidence="5 7" id="KW-0472">Membrane</keyword>
<name>A0ABV1FBD1_9FIRM</name>
<keyword evidence="4 7" id="KW-1133">Transmembrane helix</keyword>
<evidence type="ECO:0000256" key="1">
    <source>
        <dbReference type="ARBA" id="ARBA00004651"/>
    </source>
</evidence>
<evidence type="ECO:0000256" key="7">
    <source>
        <dbReference type="SAM" id="Phobius"/>
    </source>
</evidence>
<keyword evidence="2" id="KW-1003">Cell membrane</keyword>
<evidence type="ECO:0000256" key="6">
    <source>
        <dbReference type="ARBA" id="ARBA00038076"/>
    </source>
</evidence>
<proteinExistence type="inferred from homology"/>
<dbReference type="Pfam" id="PF02687">
    <property type="entry name" value="FtsX"/>
    <property type="match status" value="1"/>
</dbReference>
<keyword evidence="10" id="KW-1185">Reference proteome</keyword>
<comment type="caution">
    <text evidence="9">The sequence shown here is derived from an EMBL/GenBank/DDBJ whole genome shotgun (WGS) entry which is preliminary data.</text>
</comment>